<dbReference type="PANTHER" id="PTHR34065">
    <property type="entry name" value="CELL DIVISION CONTROL PROTEIN 14"/>
    <property type="match status" value="1"/>
</dbReference>
<proteinExistence type="predicted"/>
<organism evidence="2 3">
    <name type="scientific">Glycine soja</name>
    <name type="common">Wild soybean</name>
    <dbReference type="NCBI Taxonomy" id="3848"/>
    <lineage>
        <taxon>Eukaryota</taxon>
        <taxon>Viridiplantae</taxon>
        <taxon>Streptophyta</taxon>
        <taxon>Embryophyta</taxon>
        <taxon>Tracheophyta</taxon>
        <taxon>Spermatophyta</taxon>
        <taxon>Magnoliopsida</taxon>
        <taxon>eudicotyledons</taxon>
        <taxon>Gunneridae</taxon>
        <taxon>Pentapetalae</taxon>
        <taxon>rosids</taxon>
        <taxon>fabids</taxon>
        <taxon>Fabales</taxon>
        <taxon>Fabaceae</taxon>
        <taxon>Papilionoideae</taxon>
        <taxon>50 kb inversion clade</taxon>
        <taxon>NPAAA clade</taxon>
        <taxon>indigoferoid/millettioid clade</taxon>
        <taxon>Phaseoleae</taxon>
        <taxon>Glycine</taxon>
        <taxon>Glycine subgen. Soja</taxon>
    </lineage>
</organism>
<gene>
    <name evidence="2" type="ORF">D0Y65_029588</name>
</gene>
<evidence type="ECO:0000313" key="2">
    <source>
        <dbReference type="EMBL" id="RZB79363.1"/>
    </source>
</evidence>
<dbReference type="SUPFAM" id="SSF48371">
    <property type="entry name" value="ARM repeat"/>
    <property type="match status" value="1"/>
</dbReference>
<dbReference type="Gene3D" id="1.25.10.10">
    <property type="entry name" value="Leucine-rich Repeat Variant"/>
    <property type="match status" value="1"/>
</dbReference>
<reference evidence="2 3" key="1">
    <citation type="submission" date="2018-09" db="EMBL/GenBank/DDBJ databases">
        <title>A high-quality reference genome of wild soybean provides a powerful tool to mine soybean genomes.</title>
        <authorList>
            <person name="Xie M."/>
            <person name="Chung C.Y.L."/>
            <person name="Li M.-W."/>
            <person name="Wong F.-L."/>
            <person name="Chan T.-F."/>
            <person name="Lam H.-M."/>
        </authorList>
    </citation>
    <scope>NUCLEOTIDE SEQUENCE [LARGE SCALE GENOMIC DNA]</scope>
    <source>
        <strain evidence="3">cv. W05</strain>
        <tissue evidence="2">Hypocotyl of etiolated seedlings</tissue>
    </source>
</reference>
<evidence type="ECO:0000256" key="1">
    <source>
        <dbReference type="SAM" id="MobiDB-lite"/>
    </source>
</evidence>
<dbReference type="Proteomes" id="UP000289340">
    <property type="component" value="Chromosome 11"/>
</dbReference>
<dbReference type="InterPro" id="IPR012535">
    <property type="entry name" value="Cell_div_Cdc14"/>
</dbReference>
<feature type="compositionally biased region" description="Basic and acidic residues" evidence="1">
    <location>
        <begin position="11"/>
        <end position="23"/>
    </location>
</feature>
<keyword evidence="3" id="KW-1185">Reference proteome</keyword>
<name>A0A445HZY5_GLYSO</name>
<dbReference type="InterPro" id="IPR016024">
    <property type="entry name" value="ARM-type_fold"/>
</dbReference>
<dbReference type="AlphaFoldDB" id="A0A445HZY5"/>
<dbReference type="EMBL" id="QZWG01000011">
    <property type="protein sequence ID" value="RZB79363.1"/>
    <property type="molecule type" value="Genomic_DNA"/>
</dbReference>
<accession>A0A445HZY5</accession>
<dbReference type="Pfam" id="PF08045">
    <property type="entry name" value="CDC14"/>
    <property type="match status" value="1"/>
</dbReference>
<dbReference type="PANTHER" id="PTHR34065:SF1">
    <property type="entry name" value="CELL DIVISION CONTROL PROTEIN 14"/>
    <property type="match status" value="1"/>
</dbReference>
<protein>
    <submittedName>
        <fullName evidence="2">Uncharacterized protein</fullName>
    </submittedName>
</protein>
<comment type="caution">
    <text evidence="2">The sequence shown here is derived from an EMBL/GenBank/DDBJ whole genome shotgun (WGS) entry which is preliminary data.</text>
</comment>
<evidence type="ECO:0000313" key="3">
    <source>
        <dbReference type="Proteomes" id="UP000289340"/>
    </source>
</evidence>
<feature type="region of interest" description="Disordered" evidence="1">
    <location>
        <begin position="1"/>
        <end position="31"/>
    </location>
</feature>
<sequence>MYLKKPLWSETGKDDGGSAKTEEEDHGDGAVSEVVKSLQQQRVYREVTLALRTGLRDARAEFSFLRVRALRSILKFLRSVAESGSTIDLFNQTQSIPQLQGLFCSLLHSVKYVFVHCSLLFAVVPVLFHHSLKESGDDDYNEKKIKVGDLSHILFGVEPMKLTSPSTDAEVALALRVLEGCCLLHPQSTALAHQHNAIQVLMNILSTRGVLEQGACLDALISLMVDSSSNQMDFEKCSGIMEVADLLRDKQLDENLRLKCGEFLLLLIGHVNGRDAPPLATIHEDTRRLLGEKSASLIWAASQFGSTLDPEQRLTALQIQARRVLESLDLY</sequence>
<dbReference type="InterPro" id="IPR011989">
    <property type="entry name" value="ARM-like"/>
</dbReference>